<reference evidence="1" key="2">
    <citation type="journal article" date="2022" name="New Phytol.">
        <title>Evolutionary transition to the ectomycorrhizal habit in the genomes of a hyperdiverse lineage of mushroom-forming fungi.</title>
        <authorList>
            <person name="Looney B."/>
            <person name="Miyauchi S."/>
            <person name="Morin E."/>
            <person name="Drula E."/>
            <person name="Courty P.E."/>
            <person name="Kohler A."/>
            <person name="Kuo A."/>
            <person name="LaButti K."/>
            <person name="Pangilinan J."/>
            <person name="Lipzen A."/>
            <person name="Riley R."/>
            <person name="Andreopoulos W."/>
            <person name="He G."/>
            <person name="Johnson J."/>
            <person name="Nolan M."/>
            <person name="Tritt A."/>
            <person name="Barry K.W."/>
            <person name="Grigoriev I.V."/>
            <person name="Nagy L.G."/>
            <person name="Hibbett D."/>
            <person name="Henrissat B."/>
            <person name="Matheny P.B."/>
            <person name="Labbe J."/>
            <person name="Martin F.M."/>
        </authorList>
    </citation>
    <scope>NUCLEOTIDE SEQUENCE</scope>
    <source>
        <strain evidence="1">HHB10654</strain>
    </source>
</reference>
<reference evidence="1" key="1">
    <citation type="submission" date="2021-03" db="EMBL/GenBank/DDBJ databases">
        <authorList>
            <consortium name="DOE Joint Genome Institute"/>
            <person name="Ahrendt S."/>
            <person name="Looney B.P."/>
            <person name="Miyauchi S."/>
            <person name="Morin E."/>
            <person name="Drula E."/>
            <person name="Courty P.E."/>
            <person name="Chicoki N."/>
            <person name="Fauchery L."/>
            <person name="Kohler A."/>
            <person name="Kuo A."/>
            <person name="Labutti K."/>
            <person name="Pangilinan J."/>
            <person name="Lipzen A."/>
            <person name="Riley R."/>
            <person name="Andreopoulos W."/>
            <person name="He G."/>
            <person name="Johnson J."/>
            <person name="Barry K.W."/>
            <person name="Grigoriev I.V."/>
            <person name="Nagy L."/>
            <person name="Hibbett D."/>
            <person name="Henrissat B."/>
            <person name="Matheny P.B."/>
            <person name="Labbe J."/>
            <person name="Martin F."/>
        </authorList>
    </citation>
    <scope>NUCLEOTIDE SEQUENCE</scope>
    <source>
        <strain evidence="1">HHB10654</strain>
    </source>
</reference>
<organism evidence="1 2">
    <name type="scientific">Artomyces pyxidatus</name>
    <dbReference type="NCBI Taxonomy" id="48021"/>
    <lineage>
        <taxon>Eukaryota</taxon>
        <taxon>Fungi</taxon>
        <taxon>Dikarya</taxon>
        <taxon>Basidiomycota</taxon>
        <taxon>Agaricomycotina</taxon>
        <taxon>Agaricomycetes</taxon>
        <taxon>Russulales</taxon>
        <taxon>Auriscalpiaceae</taxon>
        <taxon>Artomyces</taxon>
    </lineage>
</organism>
<dbReference type="Proteomes" id="UP000814140">
    <property type="component" value="Unassembled WGS sequence"/>
</dbReference>
<name>A0ACB8SGI6_9AGAM</name>
<accession>A0ACB8SGI6</accession>
<protein>
    <submittedName>
        <fullName evidence="1">Uncharacterized protein</fullName>
    </submittedName>
</protein>
<evidence type="ECO:0000313" key="1">
    <source>
        <dbReference type="EMBL" id="KAI0055484.1"/>
    </source>
</evidence>
<dbReference type="EMBL" id="MU277290">
    <property type="protein sequence ID" value="KAI0055484.1"/>
    <property type="molecule type" value="Genomic_DNA"/>
</dbReference>
<comment type="caution">
    <text evidence="1">The sequence shown here is derived from an EMBL/GenBank/DDBJ whole genome shotgun (WGS) entry which is preliminary data.</text>
</comment>
<proteinExistence type="predicted"/>
<gene>
    <name evidence="1" type="ORF">BV25DRAFT_1873101</name>
</gene>
<keyword evidence="2" id="KW-1185">Reference proteome</keyword>
<sequence>MPKAGKRKIPVTVAAEGPSNSSKPQSSRTLIRKFHVLLKQQTKLQNEPQTAQIAQLLKDIDREINNMGGLPVYQRMSTIGQGIDRGGGSERVLIGWLRGLNFSKLEGRRKHRLLEVGALKPDNYHSCNSWLDVTAIDLRSQHPSILEKDFLTMDPDEHRGKWDIVSLSLVLNFVPDARDRGRMLELAHTILCPGGLLFLALPLPCVMNSRYTTLEHVKALMEIIGFTRVEERWKAGGKMIYWLFRKVDTASSNARREQFRIKVVLRQGNRNNFVILL</sequence>
<evidence type="ECO:0000313" key="2">
    <source>
        <dbReference type="Proteomes" id="UP000814140"/>
    </source>
</evidence>